<dbReference type="SUPFAM" id="SSF161098">
    <property type="entry name" value="MetI-like"/>
    <property type="match status" value="1"/>
</dbReference>
<evidence type="ECO:0000256" key="5">
    <source>
        <dbReference type="ARBA" id="ARBA00022989"/>
    </source>
</evidence>
<proteinExistence type="predicted"/>
<dbReference type="InterPro" id="IPR035906">
    <property type="entry name" value="MetI-like_sf"/>
</dbReference>
<dbReference type="GO" id="GO:0005886">
    <property type="term" value="C:plasma membrane"/>
    <property type="evidence" value="ECO:0007669"/>
    <property type="project" value="UniProtKB-SubCell"/>
</dbReference>
<reference evidence="9" key="1">
    <citation type="submission" date="2019-08" db="EMBL/GenBank/DDBJ databases">
        <authorList>
            <person name="Kucharzyk K."/>
            <person name="Murdoch R.W."/>
            <person name="Higgins S."/>
            <person name="Loffler F."/>
        </authorList>
    </citation>
    <scope>NUCLEOTIDE SEQUENCE</scope>
</reference>
<keyword evidence="4 7" id="KW-0812">Transmembrane</keyword>
<evidence type="ECO:0000256" key="3">
    <source>
        <dbReference type="ARBA" id="ARBA00022475"/>
    </source>
</evidence>
<keyword evidence="2" id="KW-0813">Transport</keyword>
<keyword evidence="5 7" id="KW-1133">Transmembrane helix</keyword>
<name>A0A645DTA0_9ZZZZ</name>
<comment type="caution">
    <text evidence="9">The sequence shown here is derived from an EMBL/GenBank/DDBJ whole genome shotgun (WGS) entry which is preliminary data.</text>
</comment>
<evidence type="ECO:0000313" key="9">
    <source>
        <dbReference type="EMBL" id="MPM92505.1"/>
    </source>
</evidence>
<organism evidence="9">
    <name type="scientific">bioreactor metagenome</name>
    <dbReference type="NCBI Taxonomy" id="1076179"/>
    <lineage>
        <taxon>unclassified sequences</taxon>
        <taxon>metagenomes</taxon>
        <taxon>ecological metagenomes</taxon>
    </lineage>
</organism>
<dbReference type="PANTHER" id="PTHR43744">
    <property type="entry name" value="ABC TRANSPORTER PERMEASE PROTEIN MG189-RELATED-RELATED"/>
    <property type="match status" value="1"/>
</dbReference>
<accession>A0A645DTA0</accession>
<evidence type="ECO:0000256" key="2">
    <source>
        <dbReference type="ARBA" id="ARBA00022448"/>
    </source>
</evidence>
<dbReference type="EMBL" id="VSSQ01039438">
    <property type="protein sequence ID" value="MPM92505.1"/>
    <property type="molecule type" value="Genomic_DNA"/>
</dbReference>
<evidence type="ECO:0000259" key="8">
    <source>
        <dbReference type="PROSITE" id="PS50928"/>
    </source>
</evidence>
<feature type="transmembrane region" description="Helical" evidence="7">
    <location>
        <begin position="89"/>
        <end position="110"/>
    </location>
</feature>
<evidence type="ECO:0000256" key="6">
    <source>
        <dbReference type="ARBA" id="ARBA00023136"/>
    </source>
</evidence>
<dbReference type="CDD" id="cd06261">
    <property type="entry name" value="TM_PBP2"/>
    <property type="match status" value="1"/>
</dbReference>
<keyword evidence="3" id="KW-1003">Cell membrane</keyword>
<gene>
    <name evidence="9" type="primary">araQ_90</name>
    <name evidence="9" type="ORF">SDC9_139640</name>
</gene>
<dbReference type="GO" id="GO:0055085">
    <property type="term" value="P:transmembrane transport"/>
    <property type="evidence" value="ECO:0007669"/>
    <property type="project" value="InterPro"/>
</dbReference>
<protein>
    <submittedName>
        <fullName evidence="9">L-arabinose transport system permease protein AraQ</fullName>
    </submittedName>
</protein>
<feature type="domain" description="ABC transmembrane type-1" evidence="8">
    <location>
        <begin position="1"/>
        <end position="110"/>
    </location>
</feature>
<dbReference type="Gene3D" id="1.10.3720.10">
    <property type="entry name" value="MetI-like"/>
    <property type="match status" value="1"/>
</dbReference>
<feature type="transmembrane region" description="Helical" evidence="7">
    <location>
        <begin position="31"/>
        <end position="53"/>
    </location>
</feature>
<sequence>MAVLLSTSYIRGVPDALIEAAVIDGASYIQIFWKIILIVSTPVLATMAILNFLGNWNEFLMVFTLTSGENMRSLPVSINSFAGRLNEDYGLQFAALVVGTIPMFILYLVAHESVIKGFGEGALKE</sequence>
<comment type="subcellular location">
    <subcellularLocation>
        <location evidence="1">Cell membrane</location>
        <topology evidence="1">Multi-pass membrane protein</topology>
    </subcellularLocation>
</comment>
<dbReference type="Pfam" id="PF00528">
    <property type="entry name" value="BPD_transp_1"/>
    <property type="match status" value="1"/>
</dbReference>
<dbReference type="PANTHER" id="PTHR43744:SF12">
    <property type="entry name" value="ABC TRANSPORTER PERMEASE PROTEIN MG189-RELATED"/>
    <property type="match status" value="1"/>
</dbReference>
<evidence type="ECO:0000256" key="4">
    <source>
        <dbReference type="ARBA" id="ARBA00022692"/>
    </source>
</evidence>
<keyword evidence="6 7" id="KW-0472">Membrane</keyword>
<evidence type="ECO:0000256" key="7">
    <source>
        <dbReference type="SAM" id="Phobius"/>
    </source>
</evidence>
<evidence type="ECO:0000256" key="1">
    <source>
        <dbReference type="ARBA" id="ARBA00004651"/>
    </source>
</evidence>
<dbReference type="AlphaFoldDB" id="A0A645DTA0"/>
<dbReference type="InterPro" id="IPR000515">
    <property type="entry name" value="MetI-like"/>
</dbReference>
<dbReference type="PROSITE" id="PS50928">
    <property type="entry name" value="ABC_TM1"/>
    <property type="match status" value="1"/>
</dbReference>